<gene>
    <name evidence="1" type="ORF">K3G42_006641</name>
</gene>
<evidence type="ECO:0000313" key="2">
    <source>
        <dbReference type="Proteomes" id="UP000827872"/>
    </source>
</evidence>
<name>A0ACB8G064_9SAUR</name>
<evidence type="ECO:0000313" key="1">
    <source>
        <dbReference type="EMBL" id="KAH8012920.1"/>
    </source>
</evidence>
<keyword evidence="2" id="KW-1185">Reference proteome</keyword>
<reference evidence="1" key="1">
    <citation type="submission" date="2021-08" db="EMBL/GenBank/DDBJ databases">
        <title>The first chromosome-level gecko genome reveals the dynamic sex chromosomes of Neotropical dwarf geckos (Sphaerodactylidae: Sphaerodactylus).</title>
        <authorList>
            <person name="Pinto B.J."/>
            <person name="Keating S.E."/>
            <person name="Gamble T."/>
        </authorList>
    </citation>
    <scope>NUCLEOTIDE SEQUENCE</scope>
    <source>
        <strain evidence="1">TG3544</strain>
    </source>
</reference>
<dbReference type="EMBL" id="CM037615">
    <property type="protein sequence ID" value="KAH8012920.1"/>
    <property type="molecule type" value="Genomic_DNA"/>
</dbReference>
<comment type="caution">
    <text evidence="1">The sequence shown here is derived from an EMBL/GenBank/DDBJ whole genome shotgun (WGS) entry which is preliminary data.</text>
</comment>
<protein>
    <submittedName>
        <fullName evidence="1">Uncharacterized protein</fullName>
    </submittedName>
</protein>
<sequence length="102" mass="11115">MAKQSRSFEGIFFFWNWECASKGEKLQHASQWTASQPFDLPMKHCPSLPKSSKSGVTKSGILMGGGGAASDGDCAAKLVPSHLQRGFSHIQENKMEMLLLDG</sequence>
<accession>A0ACB8G064</accession>
<proteinExistence type="predicted"/>
<dbReference type="Proteomes" id="UP000827872">
    <property type="component" value="Linkage Group LG02"/>
</dbReference>
<organism evidence="1 2">
    <name type="scientific">Sphaerodactylus townsendi</name>
    <dbReference type="NCBI Taxonomy" id="933632"/>
    <lineage>
        <taxon>Eukaryota</taxon>
        <taxon>Metazoa</taxon>
        <taxon>Chordata</taxon>
        <taxon>Craniata</taxon>
        <taxon>Vertebrata</taxon>
        <taxon>Euteleostomi</taxon>
        <taxon>Lepidosauria</taxon>
        <taxon>Squamata</taxon>
        <taxon>Bifurcata</taxon>
        <taxon>Gekkota</taxon>
        <taxon>Sphaerodactylidae</taxon>
        <taxon>Sphaerodactylus</taxon>
    </lineage>
</organism>